<dbReference type="InterPro" id="IPR023996">
    <property type="entry name" value="TonB-dep_OMP_SusC/RagA"/>
</dbReference>
<dbReference type="NCBIfam" id="TIGR04056">
    <property type="entry name" value="OMP_RagA_SusC"/>
    <property type="match status" value="1"/>
</dbReference>
<keyword evidence="6 8" id="KW-0472">Membrane</keyword>
<dbReference type="SUPFAM" id="SSF56935">
    <property type="entry name" value="Porins"/>
    <property type="match status" value="1"/>
</dbReference>
<evidence type="ECO:0000256" key="6">
    <source>
        <dbReference type="ARBA" id="ARBA00023136"/>
    </source>
</evidence>
<comment type="subcellular location">
    <subcellularLocation>
        <location evidence="1 8">Cell outer membrane</location>
        <topology evidence="1 8">Multi-pass membrane protein</topology>
    </subcellularLocation>
</comment>
<keyword evidence="7 8" id="KW-0998">Cell outer membrane</keyword>
<evidence type="ECO:0000256" key="1">
    <source>
        <dbReference type="ARBA" id="ARBA00004571"/>
    </source>
</evidence>
<evidence type="ECO:0000256" key="3">
    <source>
        <dbReference type="ARBA" id="ARBA00022452"/>
    </source>
</evidence>
<evidence type="ECO:0000259" key="10">
    <source>
        <dbReference type="Pfam" id="PF07715"/>
    </source>
</evidence>
<dbReference type="InterPro" id="IPR012910">
    <property type="entry name" value="Plug_dom"/>
</dbReference>
<dbReference type="PANTHER" id="PTHR30069:SF29">
    <property type="entry name" value="HEMOGLOBIN AND HEMOGLOBIN-HAPTOGLOBIN-BINDING PROTEIN 1-RELATED"/>
    <property type="match status" value="1"/>
</dbReference>
<keyword evidence="5 9" id="KW-0732">Signal</keyword>
<dbReference type="GeneID" id="32307991"/>
<name>A0AAC9D240_9FLAO</name>
<dbReference type="Gene3D" id="2.60.40.1120">
    <property type="entry name" value="Carboxypeptidase-like, regulatory domain"/>
    <property type="match status" value="1"/>
</dbReference>
<evidence type="ECO:0000313" key="12">
    <source>
        <dbReference type="Proteomes" id="UP000093276"/>
    </source>
</evidence>
<comment type="similarity">
    <text evidence="8">Belongs to the TonB-dependent receptor family.</text>
</comment>
<dbReference type="FunFam" id="2.60.40.1120:FF:000003">
    <property type="entry name" value="Outer membrane protein Omp121"/>
    <property type="match status" value="1"/>
</dbReference>
<organism evidence="11 12">
    <name type="scientific">Flavobacterium anhuiense</name>
    <dbReference type="NCBI Taxonomy" id="459526"/>
    <lineage>
        <taxon>Bacteria</taxon>
        <taxon>Pseudomonadati</taxon>
        <taxon>Bacteroidota</taxon>
        <taxon>Flavobacteriia</taxon>
        <taxon>Flavobacteriales</taxon>
        <taxon>Flavobacteriaceae</taxon>
        <taxon>Flavobacterium</taxon>
    </lineage>
</organism>
<evidence type="ECO:0000256" key="7">
    <source>
        <dbReference type="ARBA" id="ARBA00023237"/>
    </source>
</evidence>
<dbReference type="GO" id="GO:0044718">
    <property type="term" value="P:siderophore transmembrane transport"/>
    <property type="evidence" value="ECO:0007669"/>
    <property type="project" value="TreeGrafter"/>
</dbReference>
<dbReference type="NCBIfam" id="TIGR04057">
    <property type="entry name" value="SusC_RagA_signa"/>
    <property type="match status" value="1"/>
</dbReference>
<feature type="chain" id="PRO_5042144562" evidence="9">
    <location>
        <begin position="23"/>
        <end position="1061"/>
    </location>
</feature>
<dbReference type="GO" id="GO:0009279">
    <property type="term" value="C:cell outer membrane"/>
    <property type="evidence" value="ECO:0007669"/>
    <property type="project" value="UniProtKB-SubCell"/>
</dbReference>
<dbReference type="GO" id="GO:0015344">
    <property type="term" value="F:siderophore uptake transmembrane transporter activity"/>
    <property type="evidence" value="ECO:0007669"/>
    <property type="project" value="TreeGrafter"/>
</dbReference>
<keyword evidence="3 8" id="KW-1134">Transmembrane beta strand</keyword>
<dbReference type="Gene3D" id="2.170.130.10">
    <property type="entry name" value="TonB-dependent receptor, plug domain"/>
    <property type="match status" value="1"/>
</dbReference>
<feature type="signal peptide" evidence="9">
    <location>
        <begin position="1"/>
        <end position="22"/>
    </location>
</feature>
<dbReference type="SUPFAM" id="SSF49464">
    <property type="entry name" value="Carboxypeptidase regulatory domain-like"/>
    <property type="match status" value="1"/>
</dbReference>
<evidence type="ECO:0000256" key="5">
    <source>
        <dbReference type="ARBA" id="ARBA00022729"/>
    </source>
</evidence>
<dbReference type="InterPro" id="IPR037066">
    <property type="entry name" value="Plug_dom_sf"/>
</dbReference>
<evidence type="ECO:0000256" key="8">
    <source>
        <dbReference type="PROSITE-ProRule" id="PRU01360"/>
    </source>
</evidence>
<dbReference type="Gene3D" id="2.40.170.20">
    <property type="entry name" value="TonB-dependent receptor, beta-barrel domain"/>
    <property type="match status" value="1"/>
</dbReference>
<dbReference type="Pfam" id="PF07715">
    <property type="entry name" value="Plug"/>
    <property type="match status" value="1"/>
</dbReference>
<dbReference type="PANTHER" id="PTHR30069">
    <property type="entry name" value="TONB-DEPENDENT OUTER MEMBRANE RECEPTOR"/>
    <property type="match status" value="1"/>
</dbReference>
<dbReference type="Proteomes" id="UP000093276">
    <property type="component" value="Chromosome"/>
</dbReference>
<keyword evidence="4 8" id="KW-0812">Transmembrane</keyword>
<evidence type="ECO:0000256" key="9">
    <source>
        <dbReference type="SAM" id="SignalP"/>
    </source>
</evidence>
<dbReference type="EMBL" id="CP016907">
    <property type="protein sequence ID" value="AOC95229.1"/>
    <property type="molecule type" value="Genomic_DNA"/>
</dbReference>
<dbReference type="InterPro" id="IPR036942">
    <property type="entry name" value="Beta-barrel_TonB_sf"/>
</dbReference>
<protein>
    <submittedName>
        <fullName evidence="11">Vitamin B12 transporter BtuB</fullName>
    </submittedName>
</protein>
<evidence type="ECO:0000256" key="2">
    <source>
        <dbReference type="ARBA" id="ARBA00022448"/>
    </source>
</evidence>
<proteinExistence type="inferred from homology"/>
<gene>
    <name evidence="11" type="primary">btuB_4</name>
    <name evidence="11" type="ORF">BB050_02113</name>
</gene>
<dbReference type="AlphaFoldDB" id="A0AAC9D240"/>
<evidence type="ECO:0000256" key="4">
    <source>
        <dbReference type="ARBA" id="ARBA00022692"/>
    </source>
</evidence>
<evidence type="ECO:0000313" key="11">
    <source>
        <dbReference type="EMBL" id="AOC95229.1"/>
    </source>
</evidence>
<keyword evidence="2 8" id="KW-0813">Transport</keyword>
<feature type="domain" description="TonB-dependent receptor plug" evidence="10">
    <location>
        <begin position="117"/>
        <end position="238"/>
    </location>
</feature>
<dbReference type="KEGG" id="fjg:BB050_02113"/>
<dbReference type="PROSITE" id="PS52016">
    <property type="entry name" value="TONB_DEPENDENT_REC_3"/>
    <property type="match status" value="1"/>
</dbReference>
<dbReference type="InterPro" id="IPR023997">
    <property type="entry name" value="TonB-dep_OMP_SusC/RagA_CS"/>
</dbReference>
<accession>A0AAC9D240</accession>
<sequence length="1061" mass="114718">MKLKFNGFLVLLLVLVAQLSFAQERAVSGTVSDNAGMPLPGVSVLVKGTKTGTQTDFDGKFSIKASSSQILVFSYIGMKTQEVAASSSTVNVKMADAGAQELEGVVVTAFGIKREKKALGYATTTLKAEALTQVVNTNPFETLSGKIAGVDITAPSQPGASTKVVIRGFNTITQPGGPLYVVDGTPINNSYSGSTSSTRSYDAGNGITDLDPNNIESMTVLKGAAASALYGSRAGGGVIIITTKKGKANTGIKVDMLASTEFSEVARVPHLQNQFGQGWNGAGYSGTNSYSNENGSWGPAFNGEVRPWGTVYNGTQQIKPYVGLNDNVRDFYDTGILSTQSVNLSGGGDTSDFSLVFSNVNSDGVVPTDTDLYKKQSLGFNGGLKGKKFTLRTALNYVYKDQSVVNTGQGDDAGQGSTLQQDLLQIPRDISVVDLRDYKNNIFNTPDYYFTPYATNPYFSINENSTKIYGNNIFGNVNLSYKITDKLTATWQVGGNFRTERQKSYGAIVNYLPGTPQAVAGANKVVGGVTEGRSEFSEFDTFFNLNYNTNLSEDWTLNLLGGFNYNKRESDQLFNTITNLGIPGYYELSNSAVRPTITQSNSMRKTGAVYASAEIAFKNRYFLTVTGREDVTSTLPIGNNAYFYPALSLGAIVIDNGDTFLKLRGAGSKIANDTQAYVTENSYVPGSAAANFGIIASPIGGISFYEAAARLGNADLKPETTVEYEVGAEGSFLKNRISYDIALYHKTTSDLIVALPLDPSTGFTSKFINAAELVNKGIELSLSASPIKNNNFTWNLTYTFTKNMSEVTKLADGFDRIDVNSAYGVTYSAAKGEPLGTFFSQVPKTNAAGQYIVNPSTGMYEVSDDIQKIGNSQRDFVMGLQNNFKYKNFNLGLSMDWKQGGEFYSYTKRLSHFVGNGIETTYNDRNPFIVPNSVNEHVDATTGAVTYTENTTPIAWDKVTTFYNTSNNPGIERTHVIDKTFVRLREINLNYDFPSALSKNMGLNKITLGVYARNLFMWTPGENPYTDPETGTYGTGVASDFGEFGTNPSQRSVGGVLKLSF</sequence>
<dbReference type="InterPro" id="IPR008969">
    <property type="entry name" value="CarboxyPept-like_regulatory"/>
</dbReference>
<dbReference type="Pfam" id="PF13715">
    <property type="entry name" value="CarbopepD_reg_2"/>
    <property type="match status" value="1"/>
</dbReference>
<dbReference type="RefSeq" id="WP_066033528.1">
    <property type="nucleotide sequence ID" value="NZ_CP016907.1"/>
</dbReference>
<dbReference type="InterPro" id="IPR039426">
    <property type="entry name" value="TonB-dep_rcpt-like"/>
</dbReference>
<reference evidence="11 12" key="1">
    <citation type="submission" date="2016-08" db="EMBL/GenBank/DDBJ databases">
        <title>Complete genome sequence of Flavobacterium johnsoniae strain GSE09, a volatile-producing biocontrol agent isolated from cucumber (Cucumis sativus).</title>
        <authorList>
            <person name="Jeong J.-J."/>
            <person name="Oh J.Y."/>
            <person name="Jim Y.J."/>
            <person name="Sang M.K."/>
            <person name="Kim K.D."/>
        </authorList>
    </citation>
    <scope>NUCLEOTIDE SEQUENCE [LARGE SCALE GENOMIC DNA]</scope>
    <source>
        <strain evidence="11 12">GSE09</strain>
    </source>
</reference>